<proteinExistence type="predicted"/>
<sequence length="208" mass="24003">MSVKEAVDALRRDLIQEDGPQISTMRNFRFAILQYLPTEEFKLREEIQRLSEELKANGWMVLALDLHAMLLERLRAQPDDWVERVIRREKLLSSSKSPEHGLNELRERLRPQIEGPNGLAKDCSKCISEFINDHQDIPDFQDRTLVLLGRAGALHPFLRPGNLLRHLDGHTNGVPVILLYPGEREGQTGLKFMGIDEPDNDYRPRIYS</sequence>
<dbReference type="KEGG" id="bbae:FRD01_14610"/>
<dbReference type="OrthoDB" id="1093513at2"/>
<protein>
    <submittedName>
        <fullName evidence="1">DUF1788 domain-containing protein</fullName>
    </submittedName>
</protein>
<name>A0A5B8XSB9_9DELT</name>
<evidence type="ECO:0000313" key="1">
    <source>
        <dbReference type="EMBL" id="QED28444.1"/>
    </source>
</evidence>
<dbReference type="RefSeq" id="WP_146960872.1">
    <property type="nucleotide sequence ID" value="NZ_CP042467.1"/>
</dbReference>
<gene>
    <name evidence="1" type="ORF">FRD01_14610</name>
</gene>
<dbReference type="Pfam" id="PF08747">
    <property type="entry name" value="BrxB"/>
    <property type="match status" value="1"/>
</dbReference>
<dbReference type="EMBL" id="CP042467">
    <property type="protein sequence ID" value="QED28444.1"/>
    <property type="molecule type" value="Genomic_DNA"/>
</dbReference>
<reference evidence="1 2" key="1">
    <citation type="submission" date="2019-08" db="EMBL/GenBank/DDBJ databases">
        <authorList>
            <person name="Liang Q."/>
        </authorList>
    </citation>
    <scope>NUCLEOTIDE SEQUENCE [LARGE SCALE GENOMIC DNA]</scope>
    <source>
        <strain evidence="1 2">V1718</strain>
    </source>
</reference>
<keyword evidence="2" id="KW-1185">Reference proteome</keyword>
<organism evidence="1 2">
    <name type="scientific">Microvenator marinus</name>
    <dbReference type="NCBI Taxonomy" id="2600177"/>
    <lineage>
        <taxon>Bacteria</taxon>
        <taxon>Deltaproteobacteria</taxon>
        <taxon>Bradymonadales</taxon>
        <taxon>Microvenatoraceae</taxon>
        <taxon>Microvenator</taxon>
    </lineage>
</organism>
<dbReference type="Proteomes" id="UP000321595">
    <property type="component" value="Chromosome"/>
</dbReference>
<dbReference type="AlphaFoldDB" id="A0A5B8XSB9"/>
<dbReference type="InterPro" id="IPR014858">
    <property type="entry name" value="BrxB"/>
</dbReference>
<accession>A0A5B8XSB9</accession>
<evidence type="ECO:0000313" key="2">
    <source>
        <dbReference type="Proteomes" id="UP000321595"/>
    </source>
</evidence>